<comment type="caution">
    <text evidence="1">The sequence shown here is derived from an EMBL/GenBank/DDBJ whole genome shotgun (WGS) entry which is preliminary data.</text>
</comment>
<keyword evidence="2" id="KW-1185">Reference proteome</keyword>
<sequence length="132" mass="13740">DLPFFRVSRAREAAASRAAAAAGLGPAVSYREPPDILVSEFVANGRALTEDALRSAASEGPGSALLAAVTSAIRSLHALPVPEELVDFTREAGDMAAGWGGPHLALWLAYAEEQGYARLPLLSGDHENASSE</sequence>
<evidence type="ECO:0000313" key="2">
    <source>
        <dbReference type="Proteomes" id="UP001189429"/>
    </source>
</evidence>
<dbReference type="EMBL" id="CAUYUJ010009432">
    <property type="protein sequence ID" value="CAK0826766.1"/>
    <property type="molecule type" value="Genomic_DNA"/>
</dbReference>
<proteinExistence type="predicted"/>
<protein>
    <recommendedName>
        <fullName evidence="3">Protein-ribulosamine 3-kinase</fullName>
    </recommendedName>
</protein>
<dbReference type="SUPFAM" id="SSF56112">
    <property type="entry name" value="Protein kinase-like (PK-like)"/>
    <property type="match status" value="1"/>
</dbReference>
<evidence type="ECO:0008006" key="3">
    <source>
        <dbReference type="Google" id="ProtNLM"/>
    </source>
</evidence>
<gene>
    <name evidence="1" type="ORF">PCOR1329_LOCUS26478</name>
</gene>
<evidence type="ECO:0000313" key="1">
    <source>
        <dbReference type="EMBL" id="CAK0826766.1"/>
    </source>
</evidence>
<feature type="non-terminal residue" evidence="1">
    <location>
        <position position="1"/>
    </location>
</feature>
<dbReference type="Proteomes" id="UP001189429">
    <property type="component" value="Unassembled WGS sequence"/>
</dbReference>
<dbReference type="InterPro" id="IPR011009">
    <property type="entry name" value="Kinase-like_dom_sf"/>
</dbReference>
<organism evidence="1 2">
    <name type="scientific">Prorocentrum cordatum</name>
    <dbReference type="NCBI Taxonomy" id="2364126"/>
    <lineage>
        <taxon>Eukaryota</taxon>
        <taxon>Sar</taxon>
        <taxon>Alveolata</taxon>
        <taxon>Dinophyceae</taxon>
        <taxon>Prorocentrales</taxon>
        <taxon>Prorocentraceae</taxon>
        <taxon>Prorocentrum</taxon>
    </lineage>
</organism>
<name>A0ABN9S4S2_9DINO</name>
<reference evidence="1" key="1">
    <citation type="submission" date="2023-10" db="EMBL/GenBank/DDBJ databases">
        <authorList>
            <person name="Chen Y."/>
            <person name="Shah S."/>
            <person name="Dougan E. K."/>
            <person name="Thang M."/>
            <person name="Chan C."/>
        </authorList>
    </citation>
    <scope>NUCLEOTIDE SEQUENCE [LARGE SCALE GENOMIC DNA]</scope>
</reference>
<accession>A0ABN9S4S2</accession>